<dbReference type="Proteomes" id="UP000517916">
    <property type="component" value="Unassembled WGS sequence"/>
</dbReference>
<sequence>MIDTPEPGLEGITPRRARIGLVADLLGLELEVVRL</sequence>
<organism evidence="1 2">
    <name type="scientific">Kutzneria viridogrisea</name>
    <dbReference type="NCBI Taxonomy" id="47990"/>
    <lineage>
        <taxon>Bacteria</taxon>
        <taxon>Bacillati</taxon>
        <taxon>Actinomycetota</taxon>
        <taxon>Actinomycetes</taxon>
        <taxon>Pseudonocardiales</taxon>
        <taxon>Pseudonocardiaceae</taxon>
        <taxon>Kutzneria</taxon>
    </lineage>
</organism>
<dbReference type="EMBL" id="JACJID010000001">
    <property type="protein sequence ID" value="MBA8923256.1"/>
    <property type="molecule type" value="Genomic_DNA"/>
</dbReference>
<comment type="caution">
    <text evidence="1">The sequence shown here is derived from an EMBL/GenBank/DDBJ whole genome shotgun (WGS) entry which is preliminary data.</text>
</comment>
<protein>
    <recommendedName>
        <fullName evidence="3">Transcriptional regulator</fullName>
    </recommendedName>
</protein>
<evidence type="ECO:0008006" key="3">
    <source>
        <dbReference type="Google" id="ProtNLM"/>
    </source>
</evidence>
<evidence type="ECO:0000313" key="2">
    <source>
        <dbReference type="Proteomes" id="UP000517916"/>
    </source>
</evidence>
<gene>
    <name evidence="1" type="ORF">BC739_000453</name>
</gene>
<proteinExistence type="predicted"/>
<keyword evidence="2" id="KW-1185">Reference proteome</keyword>
<accession>A0ABR6B934</accession>
<name>A0ABR6B934_9PSEU</name>
<reference evidence="1 2" key="1">
    <citation type="submission" date="2020-08" db="EMBL/GenBank/DDBJ databases">
        <title>Genomic Encyclopedia of Archaeal and Bacterial Type Strains, Phase II (KMG-II): from individual species to whole genera.</title>
        <authorList>
            <person name="Goeker M."/>
        </authorList>
    </citation>
    <scope>NUCLEOTIDE SEQUENCE [LARGE SCALE GENOMIC DNA]</scope>
    <source>
        <strain evidence="1 2">DSM 43850</strain>
    </source>
</reference>
<evidence type="ECO:0000313" key="1">
    <source>
        <dbReference type="EMBL" id="MBA8923256.1"/>
    </source>
</evidence>